<feature type="transmembrane region" description="Helical" evidence="1">
    <location>
        <begin position="1586"/>
        <end position="1603"/>
    </location>
</feature>
<comment type="caution">
    <text evidence="4">The sequence shown here is derived from an EMBL/GenBank/DDBJ whole genome shotgun (WGS) entry which is preliminary data.</text>
</comment>
<keyword evidence="5" id="KW-1185">Reference proteome</keyword>
<gene>
    <name evidence="4" type="ORF">EDC42_1624</name>
</gene>
<dbReference type="PANTHER" id="PTHR34819">
    <property type="entry name" value="LARGE CYSTEINE-RICH PERIPLASMIC PROTEIN OMCB"/>
    <property type="match status" value="1"/>
</dbReference>
<proteinExistence type="predicted"/>
<dbReference type="NCBIfam" id="TIGR01451">
    <property type="entry name" value="B_ant_repeat"/>
    <property type="match status" value="3"/>
</dbReference>
<dbReference type="SMART" id="SM00710">
    <property type="entry name" value="PbH1"/>
    <property type="match status" value="16"/>
</dbReference>
<organism evidence="4 5">
    <name type="scientific">Methanobrevibacter gottschalkii DSM 11977</name>
    <dbReference type="NCBI Taxonomy" id="1122229"/>
    <lineage>
        <taxon>Archaea</taxon>
        <taxon>Methanobacteriati</taxon>
        <taxon>Methanobacteriota</taxon>
        <taxon>Methanomada group</taxon>
        <taxon>Methanobacteria</taxon>
        <taxon>Methanobacteriales</taxon>
        <taxon>Methanobacteriaceae</taxon>
        <taxon>Methanobrevibacter</taxon>
    </lineage>
</organism>
<evidence type="ECO:0000259" key="2">
    <source>
        <dbReference type="Pfam" id="PF01345"/>
    </source>
</evidence>
<keyword evidence="1" id="KW-0472">Membrane</keyword>
<dbReference type="InterPro" id="IPR051172">
    <property type="entry name" value="Chlamydia_OmcB"/>
</dbReference>
<dbReference type="Pfam" id="PF13229">
    <property type="entry name" value="Beta_helix"/>
    <property type="match status" value="1"/>
</dbReference>
<dbReference type="RefSeq" id="WP_123833447.1">
    <property type="nucleotide sequence ID" value="NZ_RKRG01000003.1"/>
</dbReference>
<feature type="domain" description="DUF11" evidence="2">
    <location>
        <begin position="1353"/>
        <end position="1452"/>
    </location>
</feature>
<dbReference type="InterPro" id="IPR006626">
    <property type="entry name" value="PbH1"/>
</dbReference>
<dbReference type="Gene3D" id="2.160.20.10">
    <property type="entry name" value="Single-stranded right-handed beta-helix, Pectin lyase-like"/>
    <property type="match status" value="2"/>
</dbReference>
<dbReference type="InterPro" id="IPR011050">
    <property type="entry name" value="Pectin_lyase_fold/virulence"/>
</dbReference>
<sequence length="1609" mass="171797">MKLFNNNFISVLLILFVLVLAVNSVSATDNNITDINNVNSNLSNVLKSSSSLNDGDAISYDLMDNKDVISQKFSSNSNTNDKSNMSDVVDSIESVAEPTSLDSPILRSVVPSGITFDGVFHVGTGQQYSNIQDALDQCRRGGYNYQIIIHEGTYTGYGNKNLVIEPTTWWNPNFGYLDIRTANDGDVVILNAERSPSILTINSRNVHITGLTFMNAYNYGSGGTSGAGVAINIRKGTVSIDNCSFINNEARNLWGGAVHIDSSITNRISNIDITNSLFVNNSAEVGGAFRSERYSSNINIINTTFINNTATEHGGVACLFSTDVTFANCTFINNSAPSSGGIHFHVGGSHIDNCTFINNSAYGTGSSEEGYGGAIALVYSTSDGVIISNSSFSNNFAGKYGGAIDVNGSGSNAKILNCNFENNTAGYGGAIRVQGSNTVIDNNSLINNKAINTDGGGIHVEGSNTQISNTIFRNNSAAANGGALAIVAGDNTFVSNSVIANNTAVNGAGAYIQGRRVTISDSIVANNTADQNGAGVYIDGSYATIKDSTIYNNNATVNGGGAYINGRDATISNVNFVLNNAIPDEEALDDGLGGAIFIAGSNSYIEDSNFTYNTARNGSAIYIDPTSSIANNYIYNCNFTENQAWSYWLPIFYNDVTKTIESNLTGGNNILNAIYNNGSNLHIFIDGVNPVLGWENSQNGTIMYQDNREFNQTIVTLVWDRHGNLVFNETAVTDLAGNVCYDIPQDTHLWFIVSMTHLEDTYYKEITNITGININPGLTITDVTMYEGNSTPQTIYIVLADDDANPIPNEGPIMIYVMVNGNKILLGSGNTSKNAVLILNESAVFKTLNPGNYTIIAECTYAYYNETTQSISNKTVSTEGILEVLPYIWSLNKTISHVNGIPYIEGMVIQINDNVTFNITVFNEVNTTLYGLKLIDLNTEGLSYVSTLPSNWNYEGNNVWTLDNLVNYGNSSLFVTFKVLKTGNLTNIVNCSFLDGFKNKSANITFAVNLTADLGVSKVVNVSNPNYGDFIKYTVVVSNAGPDDATGVVVNETLPVGLVYVSDDASVGSYDHVAGLWTVGSLAKGDSATLIVVVRVGGTGNIQNFVNVSGAEYDNNTGNNKANVTVAVNASADLGVSKVVNVSNPNYGDFIKYTVVVSNAGPDDATGVVVNETLPVGLVYVSDDASVGSYDHVAGLWTVGSLAKGDSATLIVVVRVGGTGNIQNFVNVSGAEYDNNTGNNKANVTVAVNQLKTYIIVFNNTVYPGDDVTVIVTVTTQNGSLFNGNVNVALNDTANTTKVVTIVDGTGSFKVTVDKNLVNGYVIGINASYDGNDTYIGSKGFGWIKVLPVKFHVEKTIVKGNEFFIGDEIIFNITVYNDCNGTLYNLVVSDVLPNGVVLINSGFGLWTYDGGSSWSYGDLSAGASATLIIKSSAVKAGSFTNDAKATVNDVLDNSSLVDFSISKLNTSISVSNVTGHPGDVVVITIKVSTGDNVPFNGDVDVILLDGKKIIVHVTNGIAKFKWTIPKNAKNNTIFSIFVSFAGSSKYFGSNNTGFIKVIDNKQNKTNHTDNNDFTDKCNKGIIKNTGNPLLVLLISIVILVISLKRRKDY</sequence>
<evidence type="ECO:0000259" key="3">
    <source>
        <dbReference type="Pfam" id="PF13229"/>
    </source>
</evidence>
<reference evidence="4 5" key="1">
    <citation type="submission" date="2018-11" db="EMBL/GenBank/DDBJ databases">
        <title>Genomic Encyclopedia of Type Strains, Phase IV (KMG-IV): sequencing the most valuable type-strain genomes for metagenomic binning, comparative biology and taxonomic classification.</title>
        <authorList>
            <person name="Goeker M."/>
        </authorList>
    </citation>
    <scope>NUCLEOTIDE SEQUENCE [LARGE SCALE GENOMIC DNA]</scope>
    <source>
        <strain evidence="4 5">DSM 11977</strain>
    </source>
</reference>
<name>A0A3N5B168_9EURY</name>
<dbReference type="InterPro" id="IPR012334">
    <property type="entry name" value="Pectin_lyas_fold"/>
</dbReference>
<feature type="domain" description="DUF11" evidence="2">
    <location>
        <begin position="909"/>
        <end position="995"/>
    </location>
</feature>
<accession>A0A3N5B168</accession>
<evidence type="ECO:0000313" key="4">
    <source>
        <dbReference type="EMBL" id="RPF50963.1"/>
    </source>
</evidence>
<dbReference type="Proteomes" id="UP000271783">
    <property type="component" value="Unassembled WGS sequence"/>
</dbReference>
<dbReference type="InterPro" id="IPR001434">
    <property type="entry name" value="OmcB-like_DUF11"/>
</dbReference>
<dbReference type="Pfam" id="PF01345">
    <property type="entry name" value="DUF11"/>
    <property type="match status" value="4"/>
</dbReference>
<evidence type="ECO:0000256" key="1">
    <source>
        <dbReference type="SAM" id="Phobius"/>
    </source>
</evidence>
<dbReference type="EMBL" id="RKRG01000003">
    <property type="protein sequence ID" value="RPF50963.1"/>
    <property type="molecule type" value="Genomic_DNA"/>
</dbReference>
<dbReference type="InterPro" id="IPR047589">
    <property type="entry name" value="DUF11_rpt"/>
</dbReference>
<dbReference type="PANTHER" id="PTHR34819:SF3">
    <property type="entry name" value="CELL SURFACE PROTEIN"/>
    <property type="match status" value="1"/>
</dbReference>
<keyword evidence="1" id="KW-0812">Transmembrane</keyword>
<dbReference type="InterPro" id="IPR039448">
    <property type="entry name" value="Beta_helix"/>
</dbReference>
<dbReference type="Gene3D" id="2.60.40.3080">
    <property type="match status" value="2"/>
</dbReference>
<keyword evidence="1" id="KW-1133">Transmembrane helix</keyword>
<protein>
    <submittedName>
        <fullName evidence="4">Putative repeat protein (TIGR01451 family)</fullName>
    </submittedName>
</protein>
<feature type="domain" description="DUF11" evidence="2">
    <location>
        <begin position="1133"/>
        <end position="1246"/>
    </location>
</feature>
<dbReference type="SUPFAM" id="SSF51126">
    <property type="entry name" value="Pectin lyase-like"/>
    <property type="match status" value="3"/>
</dbReference>
<evidence type="ECO:0000313" key="5">
    <source>
        <dbReference type="Proteomes" id="UP000271783"/>
    </source>
</evidence>
<feature type="domain" description="DUF11" evidence="2">
    <location>
        <begin position="1013"/>
        <end position="1126"/>
    </location>
</feature>
<feature type="domain" description="Right handed beta helix" evidence="3">
    <location>
        <begin position="351"/>
        <end position="509"/>
    </location>
</feature>